<name>A0A0A9CQ95_ARUDO</name>
<evidence type="ECO:0000256" key="1">
    <source>
        <dbReference type="SAM" id="MobiDB-lite"/>
    </source>
</evidence>
<reference evidence="2" key="1">
    <citation type="submission" date="2014-09" db="EMBL/GenBank/DDBJ databases">
        <authorList>
            <person name="Magalhaes I.L.F."/>
            <person name="Oliveira U."/>
            <person name="Santos F.R."/>
            <person name="Vidigal T.H.D.A."/>
            <person name="Brescovit A.D."/>
            <person name="Santos A.J."/>
        </authorList>
    </citation>
    <scope>NUCLEOTIDE SEQUENCE</scope>
    <source>
        <tissue evidence="2">Shoot tissue taken approximately 20 cm above the soil surface</tissue>
    </source>
</reference>
<organism evidence="2">
    <name type="scientific">Arundo donax</name>
    <name type="common">Giant reed</name>
    <name type="synonym">Donax arundinaceus</name>
    <dbReference type="NCBI Taxonomy" id="35708"/>
    <lineage>
        <taxon>Eukaryota</taxon>
        <taxon>Viridiplantae</taxon>
        <taxon>Streptophyta</taxon>
        <taxon>Embryophyta</taxon>
        <taxon>Tracheophyta</taxon>
        <taxon>Spermatophyta</taxon>
        <taxon>Magnoliopsida</taxon>
        <taxon>Liliopsida</taxon>
        <taxon>Poales</taxon>
        <taxon>Poaceae</taxon>
        <taxon>PACMAD clade</taxon>
        <taxon>Arundinoideae</taxon>
        <taxon>Arundineae</taxon>
        <taxon>Arundo</taxon>
    </lineage>
</organism>
<proteinExistence type="predicted"/>
<protein>
    <submittedName>
        <fullName evidence="2">Uncharacterized protein</fullName>
    </submittedName>
</protein>
<dbReference type="EMBL" id="GBRH01224253">
    <property type="protein sequence ID" value="JAD73642.1"/>
    <property type="molecule type" value="Transcribed_RNA"/>
</dbReference>
<dbReference type="AlphaFoldDB" id="A0A0A9CQ95"/>
<feature type="compositionally biased region" description="Basic residues" evidence="1">
    <location>
        <begin position="12"/>
        <end position="21"/>
    </location>
</feature>
<evidence type="ECO:0000313" key="2">
    <source>
        <dbReference type="EMBL" id="JAD73642.1"/>
    </source>
</evidence>
<reference evidence="2" key="2">
    <citation type="journal article" date="2015" name="Data Brief">
        <title>Shoot transcriptome of the giant reed, Arundo donax.</title>
        <authorList>
            <person name="Barrero R.A."/>
            <person name="Guerrero F.D."/>
            <person name="Moolhuijzen P."/>
            <person name="Goolsby J.A."/>
            <person name="Tidwell J."/>
            <person name="Bellgard S.E."/>
            <person name="Bellgard M.I."/>
        </authorList>
    </citation>
    <scope>NUCLEOTIDE SEQUENCE</scope>
    <source>
        <tissue evidence="2">Shoot tissue taken approximately 20 cm above the soil surface</tissue>
    </source>
</reference>
<sequence>MDSPKQLQGRFPWRHPKPAPL</sequence>
<feature type="region of interest" description="Disordered" evidence="1">
    <location>
        <begin position="1"/>
        <end position="21"/>
    </location>
</feature>
<accession>A0A0A9CQ95</accession>